<dbReference type="Proteomes" id="UP000719412">
    <property type="component" value="Unassembled WGS sequence"/>
</dbReference>
<proteinExistence type="predicted"/>
<gene>
    <name evidence="2" type="ORF">GEV33_002378</name>
</gene>
<dbReference type="AlphaFoldDB" id="A0A8J6HVR0"/>
<evidence type="ECO:0000313" key="3">
    <source>
        <dbReference type="Proteomes" id="UP000719412"/>
    </source>
</evidence>
<name>A0A8J6HVR0_TENMO</name>
<evidence type="ECO:0000313" key="2">
    <source>
        <dbReference type="EMBL" id="KAH0820413.1"/>
    </source>
</evidence>
<keyword evidence="3" id="KW-1185">Reference proteome</keyword>
<protein>
    <submittedName>
        <fullName evidence="2">Uncharacterized protein</fullName>
    </submittedName>
</protein>
<reference evidence="2" key="1">
    <citation type="journal article" date="2020" name="J Insects Food Feed">
        <title>The yellow mealworm (Tenebrio molitor) genome: a resource for the emerging insects as food and feed industry.</title>
        <authorList>
            <person name="Eriksson T."/>
            <person name="Andere A."/>
            <person name="Kelstrup H."/>
            <person name="Emery V."/>
            <person name="Picard C."/>
        </authorList>
    </citation>
    <scope>NUCLEOTIDE SEQUENCE</scope>
    <source>
        <strain evidence="2">Stoneville</strain>
        <tissue evidence="2">Whole head</tissue>
    </source>
</reference>
<organism evidence="2 3">
    <name type="scientific">Tenebrio molitor</name>
    <name type="common">Yellow mealworm beetle</name>
    <dbReference type="NCBI Taxonomy" id="7067"/>
    <lineage>
        <taxon>Eukaryota</taxon>
        <taxon>Metazoa</taxon>
        <taxon>Ecdysozoa</taxon>
        <taxon>Arthropoda</taxon>
        <taxon>Hexapoda</taxon>
        <taxon>Insecta</taxon>
        <taxon>Pterygota</taxon>
        <taxon>Neoptera</taxon>
        <taxon>Endopterygota</taxon>
        <taxon>Coleoptera</taxon>
        <taxon>Polyphaga</taxon>
        <taxon>Cucujiformia</taxon>
        <taxon>Tenebrionidae</taxon>
        <taxon>Tenebrio</taxon>
    </lineage>
</organism>
<reference evidence="2" key="2">
    <citation type="submission" date="2021-08" db="EMBL/GenBank/DDBJ databases">
        <authorList>
            <person name="Eriksson T."/>
        </authorList>
    </citation>
    <scope>NUCLEOTIDE SEQUENCE</scope>
    <source>
        <strain evidence="2">Stoneville</strain>
        <tissue evidence="2">Whole head</tissue>
    </source>
</reference>
<comment type="caution">
    <text evidence="2">The sequence shown here is derived from an EMBL/GenBank/DDBJ whole genome shotgun (WGS) entry which is preliminary data.</text>
</comment>
<accession>A0A8J6HVR0</accession>
<feature type="region of interest" description="Disordered" evidence="1">
    <location>
        <begin position="47"/>
        <end position="130"/>
    </location>
</feature>
<dbReference type="EMBL" id="JABDTM020011968">
    <property type="protein sequence ID" value="KAH0820413.1"/>
    <property type="molecule type" value="Genomic_DNA"/>
</dbReference>
<sequence length="130" mass="14791">MSRKRSVMKPITDLWWRYCRTNRENLSGLFLLTFHSFFRRSIPSNGSIHIQPPHLVEPLPGEARPGRKRAPTPEELGRRLQLIPGNSTVHPRATSGPTEPRDDQPKHKRGVTGAYKIAPCEVQEPDKPPL</sequence>
<evidence type="ECO:0000256" key="1">
    <source>
        <dbReference type="SAM" id="MobiDB-lite"/>
    </source>
</evidence>